<gene>
    <name evidence="2" type="ORF">LTR77_001989</name>
</gene>
<evidence type="ECO:0000313" key="2">
    <source>
        <dbReference type="EMBL" id="KAK5173308.1"/>
    </source>
</evidence>
<evidence type="ECO:0000313" key="3">
    <source>
        <dbReference type="Proteomes" id="UP001337655"/>
    </source>
</evidence>
<dbReference type="GeneID" id="89923336"/>
<dbReference type="AlphaFoldDB" id="A0AAV9PKU4"/>
<comment type="caution">
    <text evidence="2">The sequence shown here is derived from an EMBL/GenBank/DDBJ whole genome shotgun (WGS) entry which is preliminary data.</text>
</comment>
<reference evidence="2 3" key="1">
    <citation type="submission" date="2023-08" db="EMBL/GenBank/DDBJ databases">
        <title>Black Yeasts Isolated from many extreme environments.</title>
        <authorList>
            <person name="Coleine C."/>
            <person name="Stajich J.E."/>
            <person name="Selbmann L."/>
        </authorList>
    </citation>
    <scope>NUCLEOTIDE SEQUENCE [LARGE SCALE GENOMIC DNA]</scope>
    <source>
        <strain evidence="2 3">CCFEE 5935</strain>
    </source>
</reference>
<feature type="region of interest" description="Disordered" evidence="1">
    <location>
        <begin position="1"/>
        <end position="204"/>
    </location>
</feature>
<dbReference type="EMBL" id="JAVRRT010000003">
    <property type="protein sequence ID" value="KAK5173308.1"/>
    <property type="molecule type" value="Genomic_DNA"/>
</dbReference>
<feature type="compositionally biased region" description="Basic and acidic residues" evidence="1">
    <location>
        <begin position="135"/>
        <end position="154"/>
    </location>
</feature>
<sequence>MAQAPSTTNPSYFTGLDTWSASGASSTRQEVSGEYARVSEGGTTVWDPPPPYRYSTSTAPGEGGGGVAPRYSGGQVSGGMGTGFVVERSPFDDPEDGDEHGGVGDGVVDGHVQGQERGYGRGYASGDFGGGEDDGGSHDGRSYEGEDNGRGRDFDADDDDDALRDPFADAHSAGVSPVEEGTLDFSTYGSRRPVSRGSWEEDGR</sequence>
<feature type="compositionally biased region" description="Gly residues" evidence="1">
    <location>
        <begin position="120"/>
        <end position="129"/>
    </location>
</feature>
<dbReference type="Proteomes" id="UP001337655">
    <property type="component" value="Unassembled WGS sequence"/>
</dbReference>
<organism evidence="2 3">
    <name type="scientific">Saxophila tyrrhenica</name>
    <dbReference type="NCBI Taxonomy" id="1690608"/>
    <lineage>
        <taxon>Eukaryota</taxon>
        <taxon>Fungi</taxon>
        <taxon>Dikarya</taxon>
        <taxon>Ascomycota</taxon>
        <taxon>Pezizomycotina</taxon>
        <taxon>Dothideomycetes</taxon>
        <taxon>Dothideomycetidae</taxon>
        <taxon>Mycosphaerellales</taxon>
        <taxon>Extremaceae</taxon>
        <taxon>Saxophila</taxon>
    </lineage>
</organism>
<proteinExistence type="predicted"/>
<keyword evidence="3" id="KW-1185">Reference proteome</keyword>
<feature type="compositionally biased region" description="Polar residues" evidence="1">
    <location>
        <begin position="1"/>
        <end position="30"/>
    </location>
</feature>
<evidence type="ECO:0000256" key="1">
    <source>
        <dbReference type="SAM" id="MobiDB-lite"/>
    </source>
</evidence>
<accession>A0AAV9PKU4</accession>
<dbReference type="RefSeq" id="XP_064662003.1">
    <property type="nucleotide sequence ID" value="XM_064799248.1"/>
</dbReference>
<protein>
    <submittedName>
        <fullName evidence="2">Uncharacterized protein</fullName>
    </submittedName>
</protein>
<name>A0AAV9PKU4_9PEZI</name>